<accession>A0A090QPC6</accession>
<keyword evidence="1" id="KW-1133">Transmembrane helix</keyword>
<keyword evidence="1" id="KW-0472">Membrane</keyword>
<organism evidence="2 3">
    <name type="scientific">Photobacterium aphoticum</name>
    <dbReference type="NCBI Taxonomy" id="754436"/>
    <lineage>
        <taxon>Bacteria</taxon>
        <taxon>Pseudomonadati</taxon>
        <taxon>Pseudomonadota</taxon>
        <taxon>Gammaproteobacteria</taxon>
        <taxon>Vibrionales</taxon>
        <taxon>Vibrionaceae</taxon>
        <taxon>Photobacterium</taxon>
    </lineage>
</organism>
<dbReference type="InterPro" id="IPR038188">
    <property type="entry name" value="TorS_sensor_sf"/>
</dbReference>
<protein>
    <submittedName>
        <fullName evidence="2">Sensor protein TorS</fullName>
    </submittedName>
</protein>
<dbReference type="STRING" id="754436.JCM19237_4356"/>
<dbReference type="Gene3D" id="1.20.58.920">
    <property type="match status" value="1"/>
</dbReference>
<evidence type="ECO:0000313" key="2">
    <source>
        <dbReference type="EMBL" id="GAL04990.1"/>
    </source>
</evidence>
<proteinExistence type="predicted"/>
<dbReference type="AlphaFoldDB" id="A0A090QPC6"/>
<evidence type="ECO:0000256" key="1">
    <source>
        <dbReference type="SAM" id="Phobius"/>
    </source>
</evidence>
<reference evidence="2 3" key="1">
    <citation type="journal article" date="2014" name="Genome Announc.">
        <title>Draft Genome Sequences of Two Vibrionaceae Species, Vibrio ponticus C121 and Photobacterium aphoticum C119, Isolated as Coral Reef Microbiota.</title>
        <authorList>
            <person name="Al-saari N."/>
            <person name="Meirelles P.M."/>
            <person name="Mino S."/>
            <person name="Suda W."/>
            <person name="Oshima K."/>
            <person name="Hattori M."/>
            <person name="Ohkuma M."/>
            <person name="Thompson F.L."/>
            <person name="Gomez-Gil B."/>
            <person name="Sawabe T."/>
            <person name="Sawabe T."/>
        </authorList>
    </citation>
    <scope>NUCLEOTIDE SEQUENCE [LARGE SCALE GENOMIC DNA]</scope>
    <source>
        <strain evidence="2 3">JCM 19237</strain>
    </source>
</reference>
<dbReference type="Proteomes" id="UP000029227">
    <property type="component" value="Unassembled WGS sequence"/>
</dbReference>
<dbReference type="Pfam" id="PF21689">
    <property type="entry name" value="TorS_sensor_domain"/>
    <property type="match status" value="1"/>
</dbReference>
<name>A0A090QPC6_9GAMM</name>
<gene>
    <name evidence="2" type="ORF">JCM19237_4356</name>
</gene>
<keyword evidence="1" id="KW-0812">Transmembrane</keyword>
<comment type="caution">
    <text evidence="2">The sequence shown here is derived from an EMBL/GenBank/DDBJ whole genome shotgun (WGS) entry which is preliminary data.</text>
</comment>
<evidence type="ECO:0000313" key="3">
    <source>
        <dbReference type="Proteomes" id="UP000029227"/>
    </source>
</evidence>
<sequence>MTLTPSGIGQKLLIAFSMMAGLMIIAVVIGVAGFSLVAKTERNVINSAVPALAEARQLSDLSTRIIFNAQVLAKSKDEMERDRQGKSLTIHIQALNQS</sequence>
<feature type="transmembrane region" description="Helical" evidence="1">
    <location>
        <begin position="12"/>
        <end position="37"/>
    </location>
</feature>
<dbReference type="eggNOG" id="COG4192">
    <property type="taxonomic scope" value="Bacteria"/>
</dbReference>
<dbReference type="EMBL" id="BBMN01000005">
    <property type="protein sequence ID" value="GAL04990.1"/>
    <property type="molecule type" value="Genomic_DNA"/>
</dbReference>